<name>A0ABV4UDG9_9RHOO</name>
<dbReference type="CDD" id="cd24058">
    <property type="entry name" value="ASKHA_NBD_ROK_PPGK"/>
    <property type="match status" value="1"/>
</dbReference>
<protein>
    <submittedName>
        <fullName evidence="1">Polyphosphate--glucose phosphotransferase</fullName>
        <ecNumber evidence="1">2.7.1.63</ecNumber>
    </submittedName>
</protein>
<keyword evidence="2" id="KW-1185">Reference proteome</keyword>
<evidence type="ECO:0000313" key="2">
    <source>
        <dbReference type="Proteomes" id="UP001574673"/>
    </source>
</evidence>
<accession>A0ABV4UDG9</accession>
<evidence type="ECO:0000313" key="1">
    <source>
        <dbReference type="EMBL" id="MFA9949202.1"/>
    </source>
</evidence>
<comment type="caution">
    <text evidence="1">The sequence shown here is derived from an EMBL/GenBank/DDBJ whole genome shotgun (WGS) entry which is preliminary data.</text>
</comment>
<keyword evidence="1" id="KW-0808">Transferase</keyword>
<dbReference type="Gene3D" id="3.30.420.40">
    <property type="match status" value="2"/>
</dbReference>
<dbReference type="Pfam" id="PF00480">
    <property type="entry name" value="ROK"/>
    <property type="match status" value="1"/>
</dbReference>
<reference evidence="2" key="1">
    <citation type="submission" date="2024-06" db="EMBL/GenBank/DDBJ databases">
        <title>Radixoralia hellwigii gen. nov., sp nov., isolated from a root canal in the human oral cavity.</title>
        <authorList>
            <person name="Bartsch S."/>
            <person name="Wittmer A."/>
            <person name="Schulz A.-K."/>
            <person name="Neumann-Schaal M."/>
            <person name="Wolf J."/>
            <person name="Gronow S."/>
            <person name="Tennert C."/>
            <person name="Haecker G."/>
            <person name="Cieplik F."/>
            <person name="Al-Ahmad A."/>
        </authorList>
    </citation>
    <scope>NUCLEOTIDE SEQUENCE [LARGE SCALE GENOMIC DNA]</scope>
    <source>
        <strain evidence="2">Wk13</strain>
    </source>
</reference>
<dbReference type="EC" id="2.7.1.63" evidence="1"/>
<dbReference type="SUPFAM" id="SSF53067">
    <property type="entry name" value="Actin-like ATPase domain"/>
    <property type="match status" value="1"/>
</dbReference>
<dbReference type="PANTHER" id="PTHR18964">
    <property type="entry name" value="ROK (REPRESSOR, ORF, KINASE) FAMILY"/>
    <property type="match status" value="1"/>
</dbReference>
<organism evidence="1 2">
    <name type="scientific">Dentiradicibacter hellwigii</name>
    <dbReference type="NCBI Taxonomy" id="3149053"/>
    <lineage>
        <taxon>Bacteria</taxon>
        <taxon>Pseudomonadati</taxon>
        <taxon>Pseudomonadota</taxon>
        <taxon>Betaproteobacteria</taxon>
        <taxon>Rhodocyclales</taxon>
        <taxon>Rhodocyclaceae</taxon>
        <taxon>Dentiradicibacter</taxon>
    </lineage>
</organism>
<proteinExistence type="predicted"/>
<sequence length="298" mass="30906">MQFYREDGESGGGGVSGAIWAIRTIGDEAAEAKEYGECEGENVRLLGIDVGGTAIKSAIVETETGTLCDARQRVATPQPATPEALAEALIRQIALHGWQGAVGIGFPAAIQHGVARTAANIDAAFIDLPVADYFSQATGCPCFVANDADAAGTAEMRFGAGHGHAGSEGGVVLIVTIGTGLGTAVFSGGRLLPNTELGHIFLDNGAEAERYASETVRVTRALGWRSWGGRLNRYLCMMERLLWPDLIILGGGVSARLYKFAPMLTLRAPVVAASFLNSAGIVGAALMAETNLLSGADA</sequence>
<dbReference type="InterPro" id="IPR043129">
    <property type="entry name" value="ATPase_NBD"/>
</dbReference>
<dbReference type="PANTHER" id="PTHR18964:SF146">
    <property type="entry name" value="POLYPHOSPHATE GLUCOKINASE"/>
    <property type="match status" value="1"/>
</dbReference>
<dbReference type="GO" id="GO:0047330">
    <property type="term" value="F:polyphosphate-glucose phosphotransferase activity"/>
    <property type="evidence" value="ECO:0007669"/>
    <property type="project" value="UniProtKB-EC"/>
</dbReference>
<gene>
    <name evidence="1" type="primary">ppgK</name>
    <name evidence="1" type="ORF">ABCS64_02470</name>
</gene>
<dbReference type="Proteomes" id="UP001574673">
    <property type="component" value="Unassembled WGS sequence"/>
</dbReference>
<dbReference type="InterPro" id="IPR000600">
    <property type="entry name" value="ROK"/>
</dbReference>
<dbReference type="EMBL" id="JBEUWX010000002">
    <property type="protein sequence ID" value="MFA9949202.1"/>
    <property type="molecule type" value="Genomic_DNA"/>
</dbReference>
<dbReference type="NCBIfam" id="NF045942">
    <property type="entry name" value="PolPhglucPhase"/>
    <property type="match status" value="1"/>
</dbReference>